<feature type="binding site" evidence="2">
    <location>
        <position position="101"/>
    </location>
    <ligand>
        <name>Fe cation</name>
        <dbReference type="ChEBI" id="CHEBI:24875"/>
    </ligand>
</feature>
<evidence type="ECO:0000256" key="2">
    <source>
        <dbReference type="PIRSR" id="PIRSR006232-1"/>
    </source>
</evidence>
<dbReference type="OrthoDB" id="9780903at2"/>
<evidence type="ECO:0000259" key="4">
    <source>
        <dbReference type="Pfam" id="PF02678"/>
    </source>
</evidence>
<protein>
    <submittedName>
        <fullName evidence="6">Pirin</fullName>
    </submittedName>
</protein>
<dbReference type="InterPro" id="IPR012093">
    <property type="entry name" value="Pirin"/>
</dbReference>
<proteinExistence type="inferred from homology"/>
<organism evidence="6 7">
    <name type="scientific">Shewanella piezotolerans (strain WP3 / JCM 13877)</name>
    <dbReference type="NCBI Taxonomy" id="225849"/>
    <lineage>
        <taxon>Bacteria</taxon>
        <taxon>Pseudomonadati</taxon>
        <taxon>Pseudomonadota</taxon>
        <taxon>Gammaproteobacteria</taxon>
        <taxon>Alteromonadales</taxon>
        <taxon>Shewanellaceae</taxon>
        <taxon>Shewanella</taxon>
    </lineage>
</organism>
<feature type="binding site" evidence="2">
    <location>
        <position position="57"/>
    </location>
    <ligand>
        <name>Fe cation</name>
        <dbReference type="ChEBI" id="CHEBI:24875"/>
    </ligand>
</feature>
<comment type="cofactor">
    <cofactor evidence="2">
        <name>Fe cation</name>
        <dbReference type="ChEBI" id="CHEBI:24875"/>
    </cofactor>
    <text evidence="2">Binds 1 Fe cation per subunit.</text>
</comment>
<evidence type="ECO:0000259" key="5">
    <source>
        <dbReference type="Pfam" id="PF05726"/>
    </source>
</evidence>
<dbReference type="EMBL" id="CP000472">
    <property type="protein sequence ID" value="ACJ30703.1"/>
    <property type="molecule type" value="Genomic_DNA"/>
</dbReference>
<dbReference type="PANTHER" id="PTHR13903:SF8">
    <property type="entry name" value="PIRIN"/>
    <property type="match status" value="1"/>
</dbReference>
<feature type="domain" description="Pirin N-terminal" evidence="4">
    <location>
        <begin position="29"/>
        <end position="118"/>
    </location>
</feature>
<dbReference type="CDD" id="cd02909">
    <property type="entry name" value="cupin_pirin_N"/>
    <property type="match status" value="1"/>
</dbReference>
<dbReference type="InterPro" id="IPR008778">
    <property type="entry name" value="Pirin_C_dom"/>
</dbReference>
<dbReference type="STRING" id="225849.swp_4033"/>
<gene>
    <name evidence="6" type="ordered locus">swp_4033</name>
</gene>
<dbReference type="eggNOG" id="COG1741">
    <property type="taxonomic scope" value="Bacteria"/>
</dbReference>
<dbReference type="InterPro" id="IPR011051">
    <property type="entry name" value="RmlC_Cupin_sf"/>
</dbReference>
<reference evidence="6 7" key="1">
    <citation type="journal article" date="2008" name="PLoS ONE">
        <title>Environmental adaptation: genomic analysis of the piezotolerant and psychrotolerant deep-sea iron reducing bacterium Shewanella piezotolerans WP3.</title>
        <authorList>
            <person name="Wang F."/>
            <person name="Wang J."/>
            <person name="Jian H."/>
            <person name="Zhang B."/>
            <person name="Li S."/>
            <person name="Wang F."/>
            <person name="Zeng X."/>
            <person name="Gao L."/>
            <person name="Bartlett D.H."/>
            <person name="Yu J."/>
            <person name="Hu S."/>
            <person name="Xiao X."/>
        </authorList>
    </citation>
    <scope>NUCLEOTIDE SEQUENCE [LARGE SCALE GENOMIC DNA]</scope>
    <source>
        <strain evidence="7">WP3 / JCM 13877</strain>
    </source>
</reference>
<dbReference type="RefSeq" id="WP_020914044.1">
    <property type="nucleotide sequence ID" value="NC_011566.1"/>
</dbReference>
<dbReference type="Proteomes" id="UP000000753">
    <property type="component" value="Chromosome"/>
</dbReference>
<feature type="domain" description="Pirin C-terminal" evidence="5">
    <location>
        <begin position="178"/>
        <end position="277"/>
    </location>
</feature>
<dbReference type="Pfam" id="PF05726">
    <property type="entry name" value="Pirin_C"/>
    <property type="match status" value="1"/>
</dbReference>
<keyword evidence="2" id="KW-0479">Metal-binding</keyword>
<feature type="binding site" evidence="2">
    <location>
        <position position="55"/>
    </location>
    <ligand>
        <name>Fe cation</name>
        <dbReference type="ChEBI" id="CHEBI:24875"/>
    </ligand>
</feature>
<dbReference type="HOGENOM" id="CLU_045717_5_0_6"/>
<dbReference type="InterPro" id="IPR014710">
    <property type="entry name" value="RmlC-like_jellyroll"/>
</dbReference>
<keyword evidence="2" id="KW-0408">Iron</keyword>
<evidence type="ECO:0000256" key="3">
    <source>
        <dbReference type="RuleBase" id="RU003457"/>
    </source>
</evidence>
<dbReference type="AlphaFoldDB" id="B8CSS7"/>
<name>B8CSS7_SHEPW</name>
<dbReference type="InterPro" id="IPR003829">
    <property type="entry name" value="Pirin_N_dom"/>
</dbReference>
<feature type="binding site" evidence="2">
    <location>
        <position position="99"/>
    </location>
    <ligand>
        <name>Fe cation</name>
        <dbReference type="ChEBI" id="CHEBI:24875"/>
    </ligand>
</feature>
<keyword evidence="7" id="KW-1185">Reference proteome</keyword>
<sequence>MNIIKQYPAHQTTDGDGVNITRLADFSRGHFDPFLMIDELKSDDEADYIGGFPPHPHRGIETFSYILKGGMEHRDQLGNVKAIQAGDVQWMSTGSGVIHSEMPLADTDTGLHGFQIWLNMPASEKMRPARYQDTTTTPIPEYKNTTGAQLRALAGNWQFAGQSLAGPIEELAGSAAIADISIEANGSAELALKQSFVGIYLYSGELIAQGKRYSAQQLLLLDSSKAVNLVTSNTGAGMLLLTGTPIKEEIVHMGPFVMNSQAEIRQAIDDYQSGRFGNIPKTNLET</sequence>
<dbReference type="KEGG" id="swp:swp_4033"/>
<evidence type="ECO:0000313" key="6">
    <source>
        <dbReference type="EMBL" id="ACJ30703.1"/>
    </source>
</evidence>
<dbReference type="Gene3D" id="2.60.120.10">
    <property type="entry name" value="Jelly Rolls"/>
    <property type="match status" value="2"/>
</dbReference>
<dbReference type="GO" id="GO:0046872">
    <property type="term" value="F:metal ion binding"/>
    <property type="evidence" value="ECO:0007669"/>
    <property type="project" value="UniProtKB-KW"/>
</dbReference>
<accession>B8CSS7</accession>
<dbReference type="Pfam" id="PF02678">
    <property type="entry name" value="Pirin"/>
    <property type="match status" value="1"/>
</dbReference>
<evidence type="ECO:0000256" key="1">
    <source>
        <dbReference type="ARBA" id="ARBA00008416"/>
    </source>
</evidence>
<evidence type="ECO:0000313" key="7">
    <source>
        <dbReference type="Proteomes" id="UP000000753"/>
    </source>
</evidence>
<dbReference type="PIRSF" id="PIRSF006232">
    <property type="entry name" value="Pirin"/>
    <property type="match status" value="1"/>
</dbReference>
<dbReference type="SUPFAM" id="SSF51182">
    <property type="entry name" value="RmlC-like cupins"/>
    <property type="match status" value="1"/>
</dbReference>
<comment type="similarity">
    <text evidence="1 3">Belongs to the pirin family.</text>
</comment>
<dbReference type="PANTHER" id="PTHR13903">
    <property type="entry name" value="PIRIN-RELATED"/>
    <property type="match status" value="1"/>
</dbReference>